<evidence type="ECO:0000313" key="2">
    <source>
        <dbReference type="Proteomes" id="UP001583193"/>
    </source>
</evidence>
<proteinExistence type="predicted"/>
<comment type="caution">
    <text evidence="1">The sequence shown here is derived from an EMBL/GenBank/DDBJ whole genome shotgun (WGS) entry which is preliminary data.</text>
</comment>
<dbReference type="InterPro" id="IPR046670">
    <property type="entry name" value="DUF6540"/>
</dbReference>
<keyword evidence="2" id="KW-1185">Reference proteome</keyword>
<dbReference type="EMBL" id="JAVDPF010000031">
    <property type="protein sequence ID" value="KAL1870377.1"/>
    <property type="molecule type" value="Genomic_DNA"/>
</dbReference>
<sequence length="132" mass="15345">MNSPSLYVAFYRPHYGNFLHWALAIEHGDTGTTIQVIGEHPEFERSIIDQRAEDNEGFLNKLYVGVISEADTGLIKNLASSQPVDNETVEWDCQDFVLEFLDKLEEEYVLDTNDEEYREARQELKRRRGAIY</sequence>
<organism evidence="1 2">
    <name type="scientific">Paecilomyces lecythidis</name>
    <dbReference type="NCBI Taxonomy" id="3004212"/>
    <lineage>
        <taxon>Eukaryota</taxon>
        <taxon>Fungi</taxon>
        <taxon>Dikarya</taxon>
        <taxon>Ascomycota</taxon>
        <taxon>Pezizomycotina</taxon>
        <taxon>Eurotiomycetes</taxon>
        <taxon>Eurotiomycetidae</taxon>
        <taxon>Eurotiales</taxon>
        <taxon>Thermoascaceae</taxon>
        <taxon>Paecilomyces</taxon>
    </lineage>
</organism>
<name>A0ABR3X390_9EURO</name>
<dbReference type="Pfam" id="PF20174">
    <property type="entry name" value="DUF6540"/>
    <property type="match status" value="1"/>
</dbReference>
<dbReference type="Proteomes" id="UP001583193">
    <property type="component" value="Unassembled WGS sequence"/>
</dbReference>
<protein>
    <submittedName>
        <fullName evidence="1">Uncharacterized protein</fullName>
    </submittedName>
</protein>
<accession>A0ABR3X390</accession>
<reference evidence="1 2" key="1">
    <citation type="journal article" date="2024" name="IMA Fungus">
        <title>IMA Genome - F19 : A genome assembly and annotation guide to empower mycologists, including annotated draft genome sequences of Ceratocystis pirilliformis, Diaporthe australafricana, Fusarium ophioides, Paecilomyces lecythidis, and Sporothrix stenoceras.</title>
        <authorList>
            <person name="Aylward J."/>
            <person name="Wilson A.M."/>
            <person name="Visagie C.M."/>
            <person name="Spraker J."/>
            <person name="Barnes I."/>
            <person name="Buitendag C."/>
            <person name="Ceriani C."/>
            <person name="Del Mar Angel L."/>
            <person name="du Plessis D."/>
            <person name="Fuchs T."/>
            <person name="Gasser K."/>
            <person name="Kramer D."/>
            <person name="Li W."/>
            <person name="Munsamy K."/>
            <person name="Piso A."/>
            <person name="Price J.L."/>
            <person name="Sonnekus B."/>
            <person name="Thomas C."/>
            <person name="van der Nest A."/>
            <person name="van Dijk A."/>
            <person name="van Heerden A."/>
            <person name="van Vuuren N."/>
            <person name="Yilmaz N."/>
            <person name="Duong T.A."/>
            <person name="van der Merwe N.A."/>
            <person name="Wingfield M.J."/>
            <person name="Wingfield B.D."/>
        </authorList>
    </citation>
    <scope>NUCLEOTIDE SEQUENCE [LARGE SCALE GENOMIC DNA]</scope>
    <source>
        <strain evidence="1 2">CMW 18167</strain>
    </source>
</reference>
<gene>
    <name evidence="1" type="ORF">Plec18167_007511</name>
</gene>
<evidence type="ECO:0000313" key="1">
    <source>
        <dbReference type="EMBL" id="KAL1870377.1"/>
    </source>
</evidence>